<proteinExistence type="predicted"/>
<gene>
    <name evidence="1" type="ORF">TCAP_03151</name>
</gene>
<comment type="caution">
    <text evidence="1">The sequence shown here is derived from an EMBL/GenBank/DDBJ whole genome shotgun (WGS) entry which is preliminary data.</text>
</comment>
<dbReference type="Proteomes" id="UP000236621">
    <property type="component" value="Unassembled WGS sequence"/>
</dbReference>
<dbReference type="AlphaFoldDB" id="A0A2K3QHE1"/>
<keyword evidence="2" id="KW-1185">Reference proteome</keyword>
<accession>A0A2K3QHE1</accession>
<organism evidence="1 2">
    <name type="scientific">Tolypocladium capitatum</name>
    <dbReference type="NCBI Taxonomy" id="45235"/>
    <lineage>
        <taxon>Eukaryota</taxon>
        <taxon>Fungi</taxon>
        <taxon>Dikarya</taxon>
        <taxon>Ascomycota</taxon>
        <taxon>Pezizomycotina</taxon>
        <taxon>Sordariomycetes</taxon>
        <taxon>Hypocreomycetidae</taxon>
        <taxon>Hypocreales</taxon>
        <taxon>Ophiocordycipitaceae</taxon>
        <taxon>Tolypocladium</taxon>
    </lineage>
</organism>
<reference evidence="1 2" key="1">
    <citation type="submission" date="2017-08" db="EMBL/GenBank/DDBJ databases">
        <title>Harnessing the power of phylogenomics to disentangle the directionality and signatures of interkingdom host jumping in the parasitic fungal genus Tolypocladium.</title>
        <authorList>
            <person name="Quandt C.A."/>
            <person name="Patterson W."/>
            <person name="Spatafora J.W."/>
        </authorList>
    </citation>
    <scope>NUCLEOTIDE SEQUENCE [LARGE SCALE GENOMIC DNA]</scope>
    <source>
        <strain evidence="1 2">CBS 113982</strain>
    </source>
</reference>
<sequence length="173" mass="19436">FSSSPSPPSPFISVSSRFIPQISAKPIDNVPRAYTYFQMLVNAITEAFVACWFLSATVAAVPRLFDNTNDALRHHGNFADNRPHHFVEPANARSDEPPTEEQLRKLEPPDCADYCIDDPEPSVHLFTRGPMTFTRERVTFTREPVTFTREPLTRMLTVTTTTTMATSTTLATK</sequence>
<protein>
    <submittedName>
        <fullName evidence="1">Uncharacterized protein</fullName>
    </submittedName>
</protein>
<evidence type="ECO:0000313" key="2">
    <source>
        <dbReference type="Proteomes" id="UP000236621"/>
    </source>
</evidence>
<feature type="non-terminal residue" evidence="1">
    <location>
        <position position="1"/>
    </location>
</feature>
<name>A0A2K3QHE1_9HYPO</name>
<evidence type="ECO:0000313" key="1">
    <source>
        <dbReference type="EMBL" id="PNY26923.1"/>
    </source>
</evidence>
<dbReference type="EMBL" id="NRSZ01000480">
    <property type="protein sequence ID" value="PNY26923.1"/>
    <property type="molecule type" value="Genomic_DNA"/>
</dbReference>